<protein>
    <submittedName>
        <fullName evidence="1">Uncharacterized protein</fullName>
    </submittedName>
</protein>
<sequence length="156" mass="16776">MNPYGYVHCPTEFIDPLGLACCIPKGFKGIDEFNQFSLDMRNGLSSAGYPSATPIIQGSAVTGKSFRTGEAFDVGRRSDFDIALTSDDIFNAAKNAGIGTRGGGIRTGPLSQRDLRKLGLDNLANEMSIKHGREVNFMIYESVPTATTRAPSIILP</sequence>
<evidence type="ECO:0000313" key="2">
    <source>
        <dbReference type="Proteomes" id="UP001163056"/>
    </source>
</evidence>
<proteinExistence type="predicted"/>
<name>A0AAJ1JCE2_PROST</name>
<reference evidence="1 2" key="1">
    <citation type="submission" date="2023-03" db="EMBL/GenBank/DDBJ databases">
        <title>WGS of NDM-producing Providencia thailandensis from Ukrainian patients.</title>
        <authorList>
            <person name="Zabicka D."/>
            <person name="Izdebski R."/>
            <person name="Urbanowicz P."/>
            <person name="Biedrzycka M."/>
            <person name="Guzek A."/>
            <person name="Gniadkowski M."/>
        </authorList>
    </citation>
    <scope>NUCLEOTIDE SEQUENCE [LARGE SCALE GENOMIC DNA]</scope>
    <source>
        <strain evidence="1 2">8015-22</strain>
    </source>
</reference>
<organism evidence="1 2">
    <name type="scientific">Providencia stuartii</name>
    <dbReference type="NCBI Taxonomy" id="588"/>
    <lineage>
        <taxon>Bacteria</taxon>
        <taxon>Pseudomonadati</taxon>
        <taxon>Pseudomonadota</taxon>
        <taxon>Gammaproteobacteria</taxon>
        <taxon>Enterobacterales</taxon>
        <taxon>Morganellaceae</taxon>
        <taxon>Providencia</taxon>
    </lineage>
</organism>
<comment type="caution">
    <text evidence="1">The sequence shown here is derived from an EMBL/GenBank/DDBJ whole genome shotgun (WGS) entry which is preliminary data.</text>
</comment>
<gene>
    <name evidence="1" type="ORF">PZS58_02250</name>
</gene>
<evidence type="ECO:0000313" key="1">
    <source>
        <dbReference type="EMBL" id="MDE8768364.1"/>
    </source>
</evidence>
<dbReference type="RefSeq" id="WP_227698418.1">
    <property type="nucleotide sequence ID" value="NZ_BRQK01000002.1"/>
</dbReference>
<dbReference type="Proteomes" id="UP001163056">
    <property type="component" value="Unassembled WGS sequence"/>
</dbReference>
<dbReference type="AlphaFoldDB" id="A0AAJ1JCE2"/>
<accession>A0AAJ1JCE2</accession>
<dbReference type="EMBL" id="JAREJI010000001">
    <property type="protein sequence ID" value="MDE8768364.1"/>
    <property type="molecule type" value="Genomic_DNA"/>
</dbReference>